<dbReference type="OrthoDB" id="6077919at2759"/>
<evidence type="ECO:0000313" key="1">
    <source>
        <dbReference type="EMBL" id="KIK43777.1"/>
    </source>
</evidence>
<sequence>MYQQKYRSAPATLLSASSSRLGYITEQDSMRAILQSCRECLDRLDGMIDCVHKETLRMEIIEVRARFTELLASCQSYAQVTIGDPGGLDSSVDIFPIGNDEPQTIMPVALDNLDTTPLSTPLDRSLLLQPLALCGQFSDNEYGPSLGLVGVAGSLPEPGGQLSQGLLLCDTSGLVSHEISAQPVITQHDTYSEGQTSSGRSARCDQPFPLPIMQSNQGKVKCTWPGCTRFVKSGSLTRHLNETHRRKIKAVCASCGKGFTRLYLKKSHVCPADM</sequence>
<dbReference type="InParanoid" id="A0A0D0BBV8"/>
<evidence type="ECO:0008006" key="3">
    <source>
        <dbReference type="Google" id="ProtNLM"/>
    </source>
</evidence>
<dbReference type="EMBL" id="KN835204">
    <property type="protein sequence ID" value="KIK43777.1"/>
    <property type="molecule type" value="Genomic_DNA"/>
</dbReference>
<name>A0A0D0BBV8_9AGAM</name>
<gene>
    <name evidence="1" type="ORF">CY34DRAFT_803375</name>
</gene>
<keyword evidence="2" id="KW-1185">Reference proteome</keyword>
<dbReference type="Proteomes" id="UP000054485">
    <property type="component" value="Unassembled WGS sequence"/>
</dbReference>
<dbReference type="AlphaFoldDB" id="A0A0D0BBV8"/>
<protein>
    <recommendedName>
        <fullName evidence="3">C2H2-type domain-containing protein</fullName>
    </recommendedName>
</protein>
<proteinExistence type="predicted"/>
<reference evidence="1 2" key="1">
    <citation type="submission" date="2014-04" db="EMBL/GenBank/DDBJ databases">
        <authorList>
            <consortium name="DOE Joint Genome Institute"/>
            <person name="Kuo A."/>
            <person name="Ruytinx J."/>
            <person name="Rineau F."/>
            <person name="Colpaert J."/>
            <person name="Kohler A."/>
            <person name="Nagy L.G."/>
            <person name="Floudas D."/>
            <person name="Copeland A."/>
            <person name="Barry K.W."/>
            <person name="Cichocki N."/>
            <person name="Veneault-Fourrey C."/>
            <person name="LaButti K."/>
            <person name="Lindquist E.A."/>
            <person name="Lipzen A."/>
            <person name="Lundell T."/>
            <person name="Morin E."/>
            <person name="Murat C."/>
            <person name="Sun H."/>
            <person name="Tunlid A."/>
            <person name="Henrissat B."/>
            <person name="Grigoriev I.V."/>
            <person name="Hibbett D.S."/>
            <person name="Martin F."/>
            <person name="Nordberg H.P."/>
            <person name="Cantor M.N."/>
            <person name="Hua S.X."/>
        </authorList>
    </citation>
    <scope>NUCLEOTIDE SEQUENCE [LARGE SCALE GENOMIC DNA]</scope>
    <source>
        <strain evidence="1 2">UH-Slu-Lm8-n1</strain>
    </source>
</reference>
<organism evidence="1 2">
    <name type="scientific">Suillus luteus UH-Slu-Lm8-n1</name>
    <dbReference type="NCBI Taxonomy" id="930992"/>
    <lineage>
        <taxon>Eukaryota</taxon>
        <taxon>Fungi</taxon>
        <taxon>Dikarya</taxon>
        <taxon>Basidiomycota</taxon>
        <taxon>Agaricomycotina</taxon>
        <taxon>Agaricomycetes</taxon>
        <taxon>Agaricomycetidae</taxon>
        <taxon>Boletales</taxon>
        <taxon>Suillineae</taxon>
        <taxon>Suillaceae</taxon>
        <taxon>Suillus</taxon>
    </lineage>
</organism>
<reference evidence="2" key="2">
    <citation type="submission" date="2015-01" db="EMBL/GenBank/DDBJ databases">
        <title>Evolutionary Origins and Diversification of the Mycorrhizal Mutualists.</title>
        <authorList>
            <consortium name="DOE Joint Genome Institute"/>
            <consortium name="Mycorrhizal Genomics Consortium"/>
            <person name="Kohler A."/>
            <person name="Kuo A."/>
            <person name="Nagy L.G."/>
            <person name="Floudas D."/>
            <person name="Copeland A."/>
            <person name="Barry K.W."/>
            <person name="Cichocki N."/>
            <person name="Veneault-Fourrey C."/>
            <person name="LaButti K."/>
            <person name="Lindquist E.A."/>
            <person name="Lipzen A."/>
            <person name="Lundell T."/>
            <person name="Morin E."/>
            <person name="Murat C."/>
            <person name="Riley R."/>
            <person name="Ohm R."/>
            <person name="Sun H."/>
            <person name="Tunlid A."/>
            <person name="Henrissat B."/>
            <person name="Grigoriev I.V."/>
            <person name="Hibbett D.S."/>
            <person name="Martin F."/>
        </authorList>
    </citation>
    <scope>NUCLEOTIDE SEQUENCE [LARGE SCALE GENOMIC DNA]</scope>
    <source>
        <strain evidence="2">UH-Slu-Lm8-n1</strain>
    </source>
</reference>
<accession>A0A0D0BBV8</accession>
<evidence type="ECO:0000313" key="2">
    <source>
        <dbReference type="Proteomes" id="UP000054485"/>
    </source>
</evidence>
<dbReference type="HOGENOM" id="CLU_1099116_0_0_1"/>